<dbReference type="KEGG" id="sta:STHERM_c11660"/>
<accession>E0RSX1</accession>
<dbReference type="Proteomes" id="UP000001296">
    <property type="component" value="Chromosome"/>
</dbReference>
<gene>
    <name evidence="1" type="ordered locus">STHERM_c11660</name>
</gene>
<dbReference type="EMBL" id="CP001698">
    <property type="protein sequence ID" value="ADN02108.1"/>
    <property type="molecule type" value="Genomic_DNA"/>
</dbReference>
<evidence type="ECO:0000313" key="2">
    <source>
        <dbReference type="Proteomes" id="UP000001296"/>
    </source>
</evidence>
<evidence type="ECO:0000313" key="1">
    <source>
        <dbReference type="EMBL" id="ADN02108.1"/>
    </source>
</evidence>
<dbReference type="PaxDb" id="665571-STHERM_c11660"/>
<dbReference type="RefSeq" id="WP_013313949.1">
    <property type="nucleotide sequence ID" value="NC_014484.1"/>
</dbReference>
<reference evidence="1 2" key="2">
    <citation type="journal article" date="2010" name="J. Bacteriol.">
        <title>Genome sequence of the polysaccharide-degrading, thermophilic anaerobe Spirochaeta thermophila DSM 6192.</title>
        <authorList>
            <person name="Angelov A."/>
            <person name="Liebl S."/>
            <person name="Ballschmiter M."/>
            <person name="Bomeke M."/>
            <person name="Lehmann R."/>
            <person name="Liesegang H."/>
            <person name="Daniel R."/>
            <person name="Liebl W."/>
        </authorList>
    </citation>
    <scope>NUCLEOTIDE SEQUENCE [LARGE SCALE GENOMIC DNA]</scope>
    <source>
        <strain evidence="2">ATCC 49972 / DSM 6192 / RI 19.B1</strain>
    </source>
</reference>
<protein>
    <submittedName>
        <fullName evidence="1">Uncharacterized protein</fullName>
    </submittedName>
</protein>
<reference key="1">
    <citation type="submission" date="2009-08" db="EMBL/GenBank/DDBJ databases">
        <title>The genome sequence of Spirochaeta thermophila DSM6192.</title>
        <authorList>
            <person name="Angelov A."/>
            <person name="Mientus M."/>
            <person name="Wittenberg S."/>
            <person name="Lehmann R."/>
            <person name="Liesegang H."/>
            <person name="Daniel R."/>
            <person name="Liebl W."/>
        </authorList>
    </citation>
    <scope>NUCLEOTIDE SEQUENCE</scope>
    <source>
        <strain>DSM 6192</strain>
    </source>
</reference>
<proteinExistence type="predicted"/>
<name>E0RSX1_WINT6</name>
<sequence>MAQKYLEAQPLHALQLRHRYTDYALEGVPFSGTLKKHPYDPHKVLLWEPPFKEEAGFYEFIIDDILHVELEATLGTEEGLAVQVVTVWVRKGTRAVKIQPFVV</sequence>
<organism evidence="1 2">
    <name type="scientific">Winmispira thermophila (strain ATCC 49972 / DSM 6192 / RI 19.B1)</name>
    <name type="common">Spirochaeta thermophila</name>
    <dbReference type="NCBI Taxonomy" id="665571"/>
    <lineage>
        <taxon>Bacteria</taxon>
        <taxon>Pseudomonadati</taxon>
        <taxon>Spirochaetota</taxon>
        <taxon>Spirochaetia</taxon>
        <taxon>Winmispirales</taxon>
        <taxon>Winmispiraceae</taxon>
        <taxon>Winmispira</taxon>
    </lineage>
</organism>
<dbReference type="HOGENOM" id="CLU_162064_0_0_12"/>
<dbReference type="AlphaFoldDB" id="E0RSX1"/>